<evidence type="ECO:0000313" key="4">
    <source>
        <dbReference type="Proteomes" id="UP000230607"/>
    </source>
</evidence>
<accession>A0A2H1FBT7</accession>
<evidence type="ECO:0008006" key="5">
    <source>
        <dbReference type="Google" id="ProtNLM"/>
    </source>
</evidence>
<feature type="compositionally biased region" description="Basic residues" evidence="2">
    <location>
        <begin position="245"/>
        <end position="282"/>
    </location>
</feature>
<name>A0A2H1FBT7_9ARCH</name>
<evidence type="ECO:0000256" key="1">
    <source>
        <dbReference type="SAM" id="Coils"/>
    </source>
</evidence>
<keyword evidence="4" id="KW-1185">Reference proteome</keyword>
<evidence type="ECO:0000313" key="3">
    <source>
        <dbReference type="EMBL" id="SMH70233.1"/>
    </source>
</evidence>
<dbReference type="RefSeq" id="WP_157926409.1">
    <property type="nucleotide sequence ID" value="NZ_LT841358.1"/>
</dbReference>
<reference evidence="4" key="1">
    <citation type="submission" date="2017-03" db="EMBL/GenBank/DDBJ databases">
        <authorList>
            <person name="Herbold C."/>
        </authorList>
    </citation>
    <scope>NUCLEOTIDE SEQUENCE [LARGE SCALE GENOMIC DNA]</scope>
</reference>
<keyword evidence="1" id="KW-0175">Coiled coil</keyword>
<gene>
    <name evidence="3" type="ORF">NCS_10040</name>
</gene>
<dbReference type="AlphaFoldDB" id="A0A2H1FBT7"/>
<organism evidence="3 4">
    <name type="scientific">Candidatus Nitrosotalea okcheonensis</name>
    <dbReference type="NCBI Taxonomy" id="1903276"/>
    <lineage>
        <taxon>Archaea</taxon>
        <taxon>Nitrososphaerota</taxon>
        <taxon>Nitrososphaeria</taxon>
        <taxon>Nitrosotaleales</taxon>
        <taxon>Nitrosotaleaceae</taxon>
        <taxon>Nitrosotalea</taxon>
    </lineage>
</organism>
<proteinExistence type="predicted"/>
<feature type="compositionally biased region" description="Basic residues" evidence="2">
    <location>
        <begin position="292"/>
        <end position="301"/>
    </location>
</feature>
<protein>
    <recommendedName>
        <fullName evidence="5">ATPase V</fullName>
    </recommendedName>
</protein>
<dbReference type="EMBL" id="LT841358">
    <property type="protein sequence ID" value="SMH70233.1"/>
    <property type="molecule type" value="Genomic_DNA"/>
</dbReference>
<feature type="coiled-coil region" evidence="1">
    <location>
        <begin position="18"/>
        <end position="56"/>
    </location>
</feature>
<sequence>MASLEALSKSYGMKKAAVSKLRKQVENKLKEAVSKKRRASSGLVALEKQKENLTRAKVHVSQILNQHLSQKASIERLKIAAEERLLHEQDAKDQVTQQSEYGSSEDKNSVIERLKYIDEKIAELHSELKERESGYSRLEKAIESGEKEQSKLEGQLKKQGHTKPILIEQLKASTKAESILRPKFESLLKLEAQASNALVTVQKKLAEIAAQRRKKMATLAAMKRKRMAALAARRRKNNARKLALKKTRKAKTRKAKRKHAKSAKHKTRSEKVSRKKVMKTVKRTATSTNKKAAIKKKLRRK</sequence>
<evidence type="ECO:0000256" key="2">
    <source>
        <dbReference type="SAM" id="MobiDB-lite"/>
    </source>
</evidence>
<dbReference type="OrthoDB" id="12186at2157"/>
<dbReference type="Proteomes" id="UP000230607">
    <property type="component" value="Chromosome 1"/>
</dbReference>
<feature type="region of interest" description="Disordered" evidence="2">
    <location>
        <begin position="245"/>
        <end position="301"/>
    </location>
</feature>